<dbReference type="AlphaFoldDB" id="L7F5R8"/>
<proteinExistence type="predicted"/>
<dbReference type="STRING" id="85558.T45_06316"/>
<keyword evidence="3" id="KW-1185">Reference proteome</keyword>
<name>L7F5R8_STRT8</name>
<evidence type="ECO:0000313" key="2">
    <source>
        <dbReference type="EMBL" id="ELP65990.1"/>
    </source>
</evidence>
<dbReference type="EMBL" id="AEJB01000361">
    <property type="protein sequence ID" value="ELP65990.1"/>
    <property type="molecule type" value="Genomic_DNA"/>
</dbReference>
<gene>
    <name evidence="2" type="ORF">STRTUCAR8_01993</name>
</gene>
<dbReference type="RefSeq" id="WP_006378924.1">
    <property type="nucleotide sequence ID" value="NZ_AEJB01000361.1"/>
</dbReference>
<dbReference type="PATRIC" id="fig|698760.3.peg.5523"/>
<evidence type="ECO:0008006" key="4">
    <source>
        <dbReference type="Google" id="ProtNLM"/>
    </source>
</evidence>
<dbReference type="Proteomes" id="UP000010931">
    <property type="component" value="Unassembled WGS sequence"/>
</dbReference>
<organism evidence="2 3">
    <name type="scientific">Streptomyces turgidiscabies (strain Car8)</name>
    <dbReference type="NCBI Taxonomy" id="698760"/>
    <lineage>
        <taxon>Bacteria</taxon>
        <taxon>Bacillati</taxon>
        <taxon>Actinomycetota</taxon>
        <taxon>Actinomycetes</taxon>
        <taxon>Kitasatosporales</taxon>
        <taxon>Streptomycetaceae</taxon>
        <taxon>Streptomyces</taxon>
    </lineage>
</organism>
<feature type="region of interest" description="Disordered" evidence="1">
    <location>
        <begin position="43"/>
        <end position="67"/>
    </location>
</feature>
<reference evidence="2 3" key="1">
    <citation type="journal article" date="2011" name="Plasmid">
        <title>Streptomyces turgidiscabies Car8 contains a modular pathogenicity island that shares virulence genes with other actinobacterial plant pathogens.</title>
        <authorList>
            <person name="Huguet-Tapia J.C."/>
            <person name="Badger J.H."/>
            <person name="Loria R."/>
            <person name="Pettis G.S."/>
        </authorList>
    </citation>
    <scope>NUCLEOTIDE SEQUENCE [LARGE SCALE GENOMIC DNA]</scope>
    <source>
        <strain evidence="2 3">Car8</strain>
    </source>
</reference>
<comment type="caution">
    <text evidence="2">The sequence shown here is derived from an EMBL/GenBank/DDBJ whole genome shotgun (WGS) entry which is preliminary data.</text>
</comment>
<evidence type="ECO:0000256" key="1">
    <source>
        <dbReference type="SAM" id="MobiDB-lite"/>
    </source>
</evidence>
<dbReference type="GeneID" id="97405815"/>
<protein>
    <recommendedName>
        <fullName evidence="4">RHIM domain-containing protein</fullName>
    </recommendedName>
</protein>
<accession>L7F5R8</accession>
<evidence type="ECO:0000313" key="3">
    <source>
        <dbReference type="Proteomes" id="UP000010931"/>
    </source>
</evidence>
<sequence>MEVIALIATALATGAAAGVQASTSEAVGGLYARLRQRVRERLGERSAELDPAIEAQRHRDTSAPDPVAPELRRLLEAVQAGQDEELRALADEVLRQPAGARGSSVRNVWISDSQGTSVDGPQWNTFYNAAAPPVTPGEGGM</sequence>